<evidence type="ECO:0000256" key="1">
    <source>
        <dbReference type="SAM" id="MobiDB-lite"/>
    </source>
</evidence>
<comment type="caution">
    <text evidence="2">The sequence shown here is derived from an EMBL/GenBank/DDBJ whole genome shotgun (WGS) entry which is preliminary data.</text>
</comment>
<evidence type="ECO:0000313" key="3">
    <source>
        <dbReference type="Proteomes" id="UP000295302"/>
    </source>
</evidence>
<sequence>MQKEPKHGKVGGDTTRPLAKEMPPTMARSTTAATARKALVKQAERQAASRPRTKSRQDKPTLAVRISPQTNERLTYANEQTGLGISGIVETALVDYLDFLGIPADAEPPRNPDGSRPKRERSVKRRTRRAAEEVDDVPIGPRITRQTDDRLTIACLDTATGPQDIVETALKAWLRKQGIPLYPKTPGQR</sequence>
<organism evidence="2 3">
    <name type="scientific">Nonomuraea terrae</name>
    <dbReference type="NCBI Taxonomy" id="2530383"/>
    <lineage>
        <taxon>Bacteria</taxon>
        <taxon>Bacillati</taxon>
        <taxon>Actinomycetota</taxon>
        <taxon>Actinomycetes</taxon>
        <taxon>Streptosporangiales</taxon>
        <taxon>Streptosporangiaceae</taxon>
        <taxon>Nonomuraea</taxon>
    </lineage>
</organism>
<keyword evidence="3" id="KW-1185">Reference proteome</keyword>
<accession>A0A4R4XXN3</accession>
<protein>
    <submittedName>
        <fullName evidence="2">Uncharacterized protein</fullName>
    </submittedName>
</protein>
<name>A0A4R4XXN3_9ACTN</name>
<feature type="region of interest" description="Disordered" evidence="1">
    <location>
        <begin position="102"/>
        <end position="143"/>
    </location>
</feature>
<dbReference type="OrthoDB" id="3521189at2"/>
<dbReference type="Proteomes" id="UP000295302">
    <property type="component" value="Unassembled WGS sequence"/>
</dbReference>
<reference evidence="2 3" key="1">
    <citation type="submission" date="2019-03" db="EMBL/GenBank/DDBJ databases">
        <title>Draft genome sequences of novel Actinobacteria.</title>
        <authorList>
            <person name="Sahin N."/>
            <person name="Ay H."/>
            <person name="Saygin H."/>
        </authorList>
    </citation>
    <scope>NUCLEOTIDE SEQUENCE [LARGE SCALE GENOMIC DNA]</scope>
    <source>
        <strain evidence="2 3">CH32</strain>
    </source>
</reference>
<dbReference type="EMBL" id="SMKQ01000207">
    <property type="protein sequence ID" value="TDD36100.1"/>
    <property type="molecule type" value="Genomic_DNA"/>
</dbReference>
<feature type="compositionally biased region" description="Low complexity" evidence="1">
    <location>
        <begin position="22"/>
        <end position="36"/>
    </location>
</feature>
<evidence type="ECO:0000313" key="2">
    <source>
        <dbReference type="EMBL" id="TDD36100.1"/>
    </source>
</evidence>
<gene>
    <name evidence="2" type="ORF">E1286_38705</name>
</gene>
<dbReference type="RefSeq" id="WP_132620901.1">
    <property type="nucleotide sequence ID" value="NZ_SMKQ01000207.1"/>
</dbReference>
<dbReference type="AlphaFoldDB" id="A0A4R4XXN3"/>
<feature type="compositionally biased region" description="Basic residues" evidence="1">
    <location>
        <begin position="118"/>
        <end position="128"/>
    </location>
</feature>
<proteinExistence type="predicted"/>
<feature type="region of interest" description="Disordered" evidence="1">
    <location>
        <begin position="1"/>
        <end position="67"/>
    </location>
</feature>
<feature type="compositionally biased region" description="Basic and acidic residues" evidence="1">
    <location>
        <begin position="107"/>
        <end position="117"/>
    </location>
</feature>